<evidence type="ECO:0000256" key="3">
    <source>
        <dbReference type="HAMAP-Rule" id="MF_00385"/>
    </source>
</evidence>
<feature type="region of interest" description="Disordered" evidence="4">
    <location>
        <begin position="141"/>
        <end position="274"/>
    </location>
</feature>
<proteinExistence type="inferred from homology"/>
<dbReference type="GO" id="GO:0003735">
    <property type="term" value="F:structural constituent of ribosome"/>
    <property type="evidence" value="ECO:0007669"/>
    <property type="project" value="InterPro"/>
</dbReference>
<organism evidence="5 6">
    <name type="scientific">Rhodohalobacter barkolensis</name>
    <dbReference type="NCBI Taxonomy" id="2053187"/>
    <lineage>
        <taxon>Bacteria</taxon>
        <taxon>Pseudomonadati</taxon>
        <taxon>Balneolota</taxon>
        <taxon>Balneolia</taxon>
        <taxon>Balneolales</taxon>
        <taxon>Balneolaceae</taxon>
        <taxon>Rhodohalobacter</taxon>
    </lineage>
</organism>
<evidence type="ECO:0000313" key="5">
    <source>
        <dbReference type="EMBL" id="PKD42680.1"/>
    </source>
</evidence>
<accession>A0A2N0VEU2</accession>
<evidence type="ECO:0000256" key="1">
    <source>
        <dbReference type="ARBA" id="ARBA00022980"/>
    </source>
</evidence>
<dbReference type="OrthoDB" id="9807878at2"/>
<dbReference type="InterPro" id="IPR000307">
    <property type="entry name" value="Ribosomal_bS16"/>
</dbReference>
<dbReference type="SUPFAM" id="SSF54565">
    <property type="entry name" value="Ribosomal protein S16"/>
    <property type="match status" value="1"/>
</dbReference>
<feature type="compositionally biased region" description="Basic and acidic residues" evidence="4">
    <location>
        <begin position="174"/>
        <end position="213"/>
    </location>
</feature>
<dbReference type="RefSeq" id="WP_101074375.1">
    <property type="nucleotide sequence ID" value="NZ_PISP01000006.1"/>
</dbReference>
<keyword evidence="2 3" id="KW-0687">Ribonucleoprotein</keyword>
<reference evidence="5 6" key="1">
    <citation type="submission" date="2017-11" db="EMBL/GenBank/DDBJ databases">
        <title>Rhodohalobacter 15182 sp. nov., isolated from a salt lake.</title>
        <authorList>
            <person name="Han S."/>
        </authorList>
    </citation>
    <scope>NUCLEOTIDE SEQUENCE [LARGE SCALE GENOMIC DNA]</scope>
    <source>
        <strain evidence="5 6">15182</strain>
    </source>
</reference>
<feature type="compositionally biased region" description="Basic and acidic residues" evidence="4">
    <location>
        <begin position="141"/>
        <end position="160"/>
    </location>
</feature>
<dbReference type="HAMAP" id="MF_00385">
    <property type="entry name" value="Ribosomal_bS16"/>
    <property type="match status" value="1"/>
</dbReference>
<dbReference type="InterPro" id="IPR023803">
    <property type="entry name" value="Ribosomal_bS16_dom_sf"/>
</dbReference>
<feature type="compositionally biased region" description="Basic and acidic residues" evidence="4">
    <location>
        <begin position="235"/>
        <end position="263"/>
    </location>
</feature>
<name>A0A2N0VEU2_9BACT</name>
<feature type="compositionally biased region" description="Acidic residues" evidence="4">
    <location>
        <begin position="161"/>
        <end position="173"/>
    </location>
</feature>
<dbReference type="GO" id="GO:0005737">
    <property type="term" value="C:cytoplasm"/>
    <property type="evidence" value="ECO:0007669"/>
    <property type="project" value="UniProtKB-ARBA"/>
</dbReference>
<evidence type="ECO:0000256" key="2">
    <source>
        <dbReference type="ARBA" id="ARBA00023274"/>
    </source>
</evidence>
<dbReference type="EMBL" id="PISP01000006">
    <property type="protein sequence ID" value="PKD42680.1"/>
    <property type="molecule type" value="Genomic_DNA"/>
</dbReference>
<dbReference type="Pfam" id="PF00886">
    <property type="entry name" value="Ribosomal_S16"/>
    <property type="match status" value="1"/>
</dbReference>
<dbReference type="Proteomes" id="UP000233398">
    <property type="component" value="Unassembled WGS sequence"/>
</dbReference>
<dbReference type="PANTHER" id="PTHR12919">
    <property type="entry name" value="30S RIBOSOMAL PROTEIN S16"/>
    <property type="match status" value="1"/>
</dbReference>
<evidence type="ECO:0000313" key="6">
    <source>
        <dbReference type="Proteomes" id="UP000233398"/>
    </source>
</evidence>
<sequence>MIKIRLQRKGRKKRPFYHIVVADSRSPRDGRIIERLGRFDNVSEDKQLSYDEERVMHWLKIGAQPSDTVRSIFKKEGILYKMHLIRWGKSEEEIEAALEEWRTAREEKNADKDSSRKAKQQEILKAEEKEYKKQLEEKAAAAAKELEQKKAKEEAEAKEAAEEEKAEAAEETADEVKEEEKEAVAEESAEPKAEEKKEAKAEKSEEKEEAKAEEAEEAPAEEEVKADDSEEEEKTEEKAEAEPAEEKKEEAPKEEKKAEEKETAPSQVSTDMNATEAIDHIKNTSLEELKGFVPKDEDRVTVQRAWESKQEE</sequence>
<dbReference type="Gene3D" id="3.30.1320.10">
    <property type="match status" value="1"/>
</dbReference>
<dbReference type="AlphaFoldDB" id="A0A2N0VEU2"/>
<keyword evidence="1 3" id="KW-0689">Ribosomal protein</keyword>
<comment type="similarity">
    <text evidence="3">Belongs to the bacterial ribosomal protein bS16 family.</text>
</comment>
<protein>
    <recommendedName>
        <fullName evidence="3">Small ribosomal subunit protein bS16</fullName>
    </recommendedName>
</protein>
<dbReference type="GO" id="GO:0006412">
    <property type="term" value="P:translation"/>
    <property type="evidence" value="ECO:0007669"/>
    <property type="project" value="UniProtKB-UniRule"/>
</dbReference>
<gene>
    <name evidence="3" type="primary">rpsP</name>
    <name evidence="5" type="ORF">CWD77_14850</name>
</gene>
<keyword evidence="6" id="KW-1185">Reference proteome</keyword>
<dbReference type="GO" id="GO:0015935">
    <property type="term" value="C:small ribosomal subunit"/>
    <property type="evidence" value="ECO:0007669"/>
    <property type="project" value="TreeGrafter"/>
</dbReference>
<evidence type="ECO:0000256" key="4">
    <source>
        <dbReference type="SAM" id="MobiDB-lite"/>
    </source>
</evidence>
<comment type="caution">
    <text evidence="5">The sequence shown here is derived from an EMBL/GenBank/DDBJ whole genome shotgun (WGS) entry which is preliminary data.</text>
</comment>
<dbReference type="PANTHER" id="PTHR12919:SF20">
    <property type="entry name" value="SMALL RIBOSOMAL SUBUNIT PROTEIN BS16M"/>
    <property type="match status" value="1"/>
</dbReference>
<dbReference type="NCBIfam" id="TIGR00002">
    <property type="entry name" value="S16"/>
    <property type="match status" value="1"/>
</dbReference>